<evidence type="ECO:0000313" key="3">
    <source>
        <dbReference type="EMBL" id="QQM68384.1"/>
    </source>
</evidence>
<name>A0A7T7S3C4_9ACTO</name>
<keyword evidence="2" id="KW-0732">Signal</keyword>
<reference evidence="3 4" key="1">
    <citation type="submission" date="2020-12" db="EMBL/GenBank/DDBJ databases">
        <authorList>
            <person name="Zhou J."/>
        </authorList>
    </citation>
    <scope>NUCLEOTIDE SEQUENCE [LARGE SCALE GENOMIC DNA]</scope>
    <source>
        <strain evidence="3 4">CCUG 61299</strain>
    </source>
</reference>
<dbReference type="SUPFAM" id="SSF56300">
    <property type="entry name" value="Metallo-dependent phosphatases"/>
    <property type="match status" value="1"/>
</dbReference>
<protein>
    <submittedName>
        <fullName evidence="3">Serine/threonine protein phosphatase</fullName>
    </submittedName>
</protein>
<dbReference type="Proteomes" id="UP000595895">
    <property type="component" value="Chromosome"/>
</dbReference>
<proteinExistence type="predicted"/>
<accession>A0A7T7S3C4</accession>
<feature type="signal peptide" evidence="2">
    <location>
        <begin position="1"/>
        <end position="25"/>
    </location>
</feature>
<evidence type="ECO:0000313" key="4">
    <source>
        <dbReference type="Proteomes" id="UP000595895"/>
    </source>
</evidence>
<feature type="compositionally biased region" description="Low complexity" evidence="1">
    <location>
        <begin position="495"/>
        <end position="527"/>
    </location>
</feature>
<keyword evidence="4" id="KW-1185">Reference proteome</keyword>
<gene>
    <name evidence="3" type="ORF">JG540_06315</name>
</gene>
<dbReference type="InterPro" id="IPR029052">
    <property type="entry name" value="Metallo-depent_PP-like"/>
</dbReference>
<feature type="region of interest" description="Disordered" evidence="1">
    <location>
        <begin position="353"/>
        <end position="373"/>
    </location>
</feature>
<sequence>MVRTTGTLAAVTVFSLLLGLGTAKATSPLGPHEAQWRTTVNATVTLDLGPLGAISQPSPASPLGVDVVLKEVPAQVGVPSLEQATLAQILSGDAASYGTLMSHPEHAARAGVLALVDDALRRAGVVWVVLLCLIGAGRLLSHGHLRDSVRRALTQPAPLVLLGATALLAGSSVLVPALRTNPGEGQQLAVLAGTSFEQARLSGRVADIVQAYGGQVRSKFEENTVFYQQAQANLRASWQQAETQPRPAALSGRHTTVVVSTDLHCNLDVIAFTGVLDEVAGADIHLDDGDLTMNGSRPENICADALHRAVPAGVERAFSVGNHDSAATAEHMRSLGWTVTDGTVQEVGGLRLLGDSDPTRTTTTGTTQIGPEDAPALGTRLAETSCRKGADVDLVLVHQPYTFEPLVRDGCAPLLIAGHVHREDGLSATVSTRSRTGTVAQLVSGAGKGGTSLGPVTEDAFLHVLAFSPDGDLLAWRTVSLHPDATVTVSPWQEPPTSAQAEPQPAATPTAAPSGTAEPTAATAPADEGARTGDAAEGADDGR</sequence>
<evidence type="ECO:0000256" key="2">
    <source>
        <dbReference type="SAM" id="SignalP"/>
    </source>
</evidence>
<organism evidence="3 4">
    <name type="scientific">Actinomyces weissii</name>
    <dbReference type="NCBI Taxonomy" id="675090"/>
    <lineage>
        <taxon>Bacteria</taxon>
        <taxon>Bacillati</taxon>
        <taxon>Actinomycetota</taxon>
        <taxon>Actinomycetes</taxon>
        <taxon>Actinomycetales</taxon>
        <taxon>Actinomycetaceae</taxon>
        <taxon>Actinomyces</taxon>
    </lineage>
</organism>
<dbReference type="EMBL" id="CP066802">
    <property type="protein sequence ID" value="QQM68384.1"/>
    <property type="molecule type" value="Genomic_DNA"/>
</dbReference>
<dbReference type="KEGG" id="awe:JG540_06315"/>
<dbReference type="AlphaFoldDB" id="A0A7T7S3C4"/>
<evidence type="ECO:0000256" key="1">
    <source>
        <dbReference type="SAM" id="MobiDB-lite"/>
    </source>
</evidence>
<feature type="chain" id="PRO_5032392450" evidence="2">
    <location>
        <begin position="26"/>
        <end position="543"/>
    </location>
</feature>
<feature type="region of interest" description="Disordered" evidence="1">
    <location>
        <begin position="487"/>
        <end position="543"/>
    </location>
</feature>